<reference evidence="1" key="2">
    <citation type="journal article" date="2021" name="Genome Biol. Evol.">
        <title>Developing a high-quality reference genome for a parasitic bivalve with doubly uniparental inheritance (Bivalvia: Unionida).</title>
        <authorList>
            <person name="Smith C.H."/>
        </authorList>
    </citation>
    <scope>NUCLEOTIDE SEQUENCE</scope>
    <source>
        <strain evidence="1">CHS0354</strain>
        <tissue evidence="1">Mantle</tissue>
    </source>
</reference>
<dbReference type="Proteomes" id="UP001195483">
    <property type="component" value="Unassembled WGS sequence"/>
</dbReference>
<evidence type="ECO:0000313" key="2">
    <source>
        <dbReference type="Proteomes" id="UP001195483"/>
    </source>
</evidence>
<reference evidence="1" key="1">
    <citation type="journal article" date="2021" name="Genome Biol. Evol.">
        <title>A High-Quality Reference Genome for a Parasitic Bivalve with Doubly Uniparental Inheritance (Bivalvia: Unionida).</title>
        <authorList>
            <person name="Smith C.H."/>
        </authorList>
    </citation>
    <scope>NUCLEOTIDE SEQUENCE</scope>
    <source>
        <strain evidence="1">CHS0354</strain>
    </source>
</reference>
<dbReference type="EMBL" id="JAEAOA010002177">
    <property type="protein sequence ID" value="KAK3611722.1"/>
    <property type="molecule type" value="Genomic_DNA"/>
</dbReference>
<protein>
    <submittedName>
        <fullName evidence="1">Uncharacterized protein</fullName>
    </submittedName>
</protein>
<keyword evidence="2" id="KW-1185">Reference proteome</keyword>
<name>A0AAE0TJN5_9BIVA</name>
<comment type="caution">
    <text evidence="1">The sequence shown here is derived from an EMBL/GenBank/DDBJ whole genome shotgun (WGS) entry which is preliminary data.</text>
</comment>
<gene>
    <name evidence="1" type="ORF">CHS0354_037301</name>
</gene>
<evidence type="ECO:0000313" key="1">
    <source>
        <dbReference type="EMBL" id="KAK3611722.1"/>
    </source>
</evidence>
<proteinExistence type="predicted"/>
<accession>A0AAE0TJN5</accession>
<reference evidence="1" key="3">
    <citation type="submission" date="2023-05" db="EMBL/GenBank/DDBJ databases">
        <authorList>
            <person name="Smith C.H."/>
        </authorList>
    </citation>
    <scope>NUCLEOTIDE SEQUENCE</scope>
    <source>
        <strain evidence="1">CHS0354</strain>
        <tissue evidence="1">Mantle</tissue>
    </source>
</reference>
<organism evidence="1 2">
    <name type="scientific">Potamilus streckersoni</name>
    <dbReference type="NCBI Taxonomy" id="2493646"/>
    <lineage>
        <taxon>Eukaryota</taxon>
        <taxon>Metazoa</taxon>
        <taxon>Spiralia</taxon>
        <taxon>Lophotrochozoa</taxon>
        <taxon>Mollusca</taxon>
        <taxon>Bivalvia</taxon>
        <taxon>Autobranchia</taxon>
        <taxon>Heteroconchia</taxon>
        <taxon>Palaeoheterodonta</taxon>
        <taxon>Unionida</taxon>
        <taxon>Unionoidea</taxon>
        <taxon>Unionidae</taxon>
        <taxon>Ambleminae</taxon>
        <taxon>Lampsilini</taxon>
        <taxon>Potamilus</taxon>
    </lineage>
</organism>
<sequence>MCIIETEIRYAKLQANCEVPRPKTNTCRVQVEPECRSSAVECCRHHRTVTQPSIHLSSDEDKPGVEHLDEADYGDDGTARCVPQVYNLQHHKINIGSCLNVKTYCLCGFHRSLASQPLHHSIPWENLIIEAEIAFFSQWQQSSED</sequence>
<dbReference type="AlphaFoldDB" id="A0AAE0TJN5"/>